<feature type="domain" description="D-isomer specific 2-hydroxyacid dehydrogenase NAD-binding" evidence="6">
    <location>
        <begin position="110"/>
        <end position="284"/>
    </location>
</feature>
<comment type="similarity">
    <text evidence="1 4">Belongs to the D-isomer specific 2-hydroxyacid dehydrogenase family.</text>
</comment>
<protein>
    <submittedName>
        <fullName evidence="7">Hydroxyacid dehydrogenase</fullName>
    </submittedName>
</protein>
<dbReference type="GO" id="GO:0016616">
    <property type="term" value="F:oxidoreductase activity, acting on the CH-OH group of donors, NAD or NADP as acceptor"/>
    <property type="evidence" value="ECO:0007669"/>
    <property type="project" value="InterPro"/>
</dbReference>
<evidence type="ECO:0000256" key="4">
    <source>
        <dbReference type="RuleBase" id="RU003719"/>
    </source>
</evidence>
<evidence type="ECO:0000259" key="5">
    <source>
        <dbReference type="Pfam" id="PF00389"/>
    </source>
</evidence>
<dbReference type="GO" id="GO:0051287">
    <property type="term" value="F:NAD binding"/>
    <property type="evidence" value="ECO:0007669"/>
    <property type="project" value="InterPro"/>
</dbReference>
<dbReference type="RefSeq" id="WP_065821365.1">
    <property type="nucleotide sequence ID" value="NZ_CP014672.1"/>
</dbReference>
<feature type="domain" description="D-isomer specific 2-hydroxyacid dehydrogenase catalytic" evidence="5">
    <location>
        <begin position="29"/>
        <end position="316"/>
    </location>
</feature>
<dbReference type="CDD" id="cd05300">
    <property type="entry name" value="2-Hacid_dh_1"/>
    <property type="match status" value="1"/>
</dbReference>
<reference evidence="7 8" key="1">
    <citation type="submission" date="2016-02" db="EMBL/GenBank/DDBJ databases">
        <title>Comparison of Clostridium stercorarium subspecies using comparative genomics and transcriptomics.</title>
        <authorList>
            <person name="Schellenberg J."/>
            <person name="Thallinger G."/>
            <person name="Levin D.B."/>
            <person name="Zhang X."/>
            <person name="Alvare G."/>
            <person name="Fristensky B."/>
            <person name="Sparling R."/>
        </authorList>
    </citation>
    <scope>NUCLEOTIDE SEQUENCE [LARGE SCALE GENOMIC DNA]</scope>
    <source>
        <strain evidence="7 8">DSM 2910</strain>
    </source>
</reference>
<evidence type="ECO:0000256" key="3">
    <source>
        <dbReference type="ARBA" id="ARBA00023027"/>
    </source>
</evidence>
<dbReference type="OrthoDB" id="9805416at2"/>
<evidence type="ECO:0000313" key="7">
    <source>
        <dbReference type="EMBL" id="ANW99048.1"/>
    </source>
</evidence>
<dbReference type="EMBL" id="CP014672">
    <property type="protein sequence ID" value="ANW99048.1"/>
    <property type="molecule type" value="Genomic_DNA"/>
</dbReference>
<evidence type="ECO:0000256" key="2">
    <source>
        <dbReference type="ARBA" id="ARBA00023002"/>
    </source>
</evidence>
<gene>
    <name evidence="7" type="ORF">CSTERTH_08410</name>
</gene>
<dbReference type="SUPFAM" id="SSF52283">
    <property type="entry name" value="Formate/glycerate dehydrogenase catalytic domain-like"/>
    <property type="match status" value="1"/>
</dbReference>
<evidence type="ECO:0000259" key="6">
    <source>
        <dbReference type="Pfam" id="PF02826"/>
    </source>
</evidence>
<dbReference type="SUPFAM" id="SSF51735">
    <property type="entry name" value="NAD(P)-binding Rossmann-fold domains"/>
    <property type="match status" value="1"/>
</dbReference>
<organism evidence="7 8">
    <name type="scientific">Thermoclostridium stercorarium subsp. thermolacticum DSM 2910</name>
    <dbReference type="NCBI Taxonomy" id="1121336"/>
    <lineage>
        <taxon>Bacteria</taxon>
        <taxon>Bacillati</taxon>
        <taxon>Bacillota</taxon>
        <taxon>Clostridia</taxon>
        <taxon>Eubacteriales</taxon>
        <taxon>Oscillospiraceae</taxon>
        <taxon>Thermoclostridium</taxon>
    </lineage>
</organism>
<keyword evidence="3" id="KW-0520">NAD</keyword>
<dbReference type="PANTHER" id="PTHR43333">
    <property type="entry name" value="2-HACID_DH_C DOMAIN-CONTAINING PROTEIN"/>
    <property type="match status" value="1"/>
</dbReference>
<dbReference type="InterPro" id="IPR006139">
    <property type="entry name" value="D-isomer_2_OHA_DH_cat_dom"/>
</dbReference>
<dbReference type="AlphaFoldDB" id="A0A1B1YE66"/>
<accession>A0A1B1YE66</accession>
<name>A0A1B1YE66_THEST</name>
<proteinExistence type="inferred from homology"/>
<keyword evidence="2 4" id="KW-0560">Oxidoreductase</keyword>
<dbReference type="Pfam" id="PF02826">
    <property type="entry name" value="2-Hacid_dh_C"/>
    <property type="match status" value="1"/>
</dbReference>
<dbReference type="Pfam" id="PF00389">
    <property type="entry name" value="2-Hacid_dh"/>
    <property type="match status" value="1"/>
</dbReference>
<evidence type="ECO:0000313" key="8">
    <source>
        <dbReference type="Proteomes" id="UP000092971"/>
    </source>
</evidence>
<dbReference type="Gene3D" id="3.40.50.720">
    <property type="entry name" value="NAD(P)-binding Rossmann-like Domain"/>
    <property type="match status" value="2"/>
</dbReference>
<dbReference type="Proteomes" id="UP000092971">
    <property type="component" value="Chromosome"/>
</dbReference>
<evidence type="ECO:0000256" key="1">
    <source>
        <dbReference type="ARBA" id="ARBA00005854"/>
    </source>
</evidence>
<dbReference type="InterPro" id="IPR006140">
    <property type="entry name" value="D-isomer_DH_NAD-bd"/>
</dbReference>
<dbReference type="PANTHER" id="PTHR43333:SF1">
    <property type="entry name" value="D-ISOMER SPECIFIC 2-HYDROXYACID DEHYDROGENASE NAD-BINDING DOMAIN-CONTAINING PROTEIN"/>
    <property type="match status" value="1"/>
</dbReference>
<sequence>MTETDRKILVLYNIAFTPDKGFIERLIHGYGFRCDVKHTREAVQEDYLDAEVIIGQPNPKYLKKAKKLKWVQLTSVGADHVADASLYANNDIILTNASGVYGKPIAEHVFAMILAFNRNLMQYERNRQNGKWSPVLPMRDFYGSTLCVIGFGDIGKEVAIRGKALGARVIAVKRTVGECPPYVDELYLTDEIDKVLPKADYLVLALPNTPETRGILSEERIKKLKPEVFIVNVGRGTAICQEALIRALQEGRIAGAGLDVTDPKPLPADSPLWKMPNVIITSHTSGFSPQNWNRHAELIRENLSRYVEGRPLLNRVDFNKKY</sequence>
<dbReference type="InterPro" id="IPR036291">
    <property type="entry name" value="NAD(P)-bd_dom_sf"/>
</dbReference>